<feature type="domain" description="Band 3 cytoplasmic" evidence="11">
    <location>
        <begin position="12"/>
        <end position="125"/>
    </location>
</feature>
<comment type="subcellular location">
    <subcellularLocation>
        <location evidence="1">Cell membrane</location>
        <topology evidence="1">Multi-pass membrane protein</topology>
    </subcellularLocation>
</comment>
<comment type="similarity">
    <text evidence="2">Belongs to the anion exchanger (TC 2.A.31) family.</text>
</comment>
<feature type="transmembrane region" description="Helical" evidence="9">
    <location>
        <begin position="260"/>
        <end position="286"/>
    </location>
</feature>
<dbReference type="GO" id="GO:0008509">
    <property type="term" value="F:monoatomic anion transmembrane transporter activity"/>
    <property type="evidence" value="ECO:0007669"/>
    <property type="project" value="InterPro"/>
</dbReference>
<keyword evidence="6 9" id="KW-1133">Transmembrane helix</keyword>
<accession>A0A0N4V3N4</accession>
<sequence>MHAGVCVSNESRELKKIAPGTEAAVILIGQLTILDRPVCALVRLEKPTLMYPEIPNIPLPVRFAFVLLNPHEHFSNETVNIGRTMGALFADEIFRKIAVCSLEPFTIADAVDEFFAQLVAVPPEEPIVEKIEEPHSEIKRTGRFFGGFWEDLQTKVPCYLSDYTDFFRGRLSQSFAAAIFLFFANVTSIITFGAVMEKALHRQVAAIENILCGGISGVLFGLFSGQPLNILSATGPTLVFETILYDFCLSWGWEFLPFRFWVGVWISVVLLLLVATDMSALVGLITRFTEDAFATLISVVFIIQSFEKLFEIGLDAPITTNPELRNSISDFCVLIAIIVMTGLSRYVGLDVPVLDIPASFRPTIDRSWFIDPTNIEGWYVAAAASLPAVFYTILIVMDQQITAVIINRKDNKLRKGYGYHLDLFVIAGLVLICSSLGLPFYVAATVLSVMHVDALRLQSETSAPGEKAQFLGVKEQRLTAVIAHILIGLSVFLTPIIKLVPLPVLIGVFLYMGVVSMLGLQFVQRIAMLFMPIKYQPDYPWVRTVRMKRVHLFTFVQILSIVGLFAVKYAKKISMMFPLMLVFMVILRMFLLEKLFTHQELQSLDDIVPTFQSVVRPTKKAKLGKTFTDLSSLSFFL</sequence>
<feature type="domain" description="Bicarbonate transporter-like transmembrane" evidence="10">
    <location>
        <begin position="143"/>
        <end position="319"/>
    </location>
</feature>
<evidence type="ECO:0000313" key="12">
    <source>
        <dbReference type="EMBL" id="VDD89631.1"/>
    </source>
</evidence>
<keyword evidence="13" id="KW-1185">Reference proteome</keyword>
<feature type="transmembrane region" description="Helical" evidence="9">
    <location>
        <begin position="331"/>
        <end position="348"/>
    </location>
</feature>
<evidence type="ECO:0000256" key="3">
    <source>
        <dbReference type="ARBA" id="ARBA00022448"/>
    </source>
</evidence>
<dbReference type="Gene3D" id="3.40.930.10">
    <property type="entry name" value="Mannitol-specific EII, Chain A"/>
    <property type="match status" value="1"/>
</dbReference>
<evidence type="ECO:0000256" key="1">
    <source>
        <dbReference type="ARBA" id="ARBA00004651"/>
    </source>
</evidence>
<dbReference type="GO" id="GO:0051453">
    <property type="term" value="P:regulation of intracellular pH"/>
    <property type="evidence" value="ECO:0007669"/>
    <property type="project" value="TreeGrafter"/>
</dbReference>
<dbReference type="InterPro" id="IPR013769">
    <property type="entry name" value="Band3_cytoplasmic_dom"/>
</dbReference>
<dbReference type="GO" id="GO:0005886">
    <property type="term" value="C:plasma membrane"/>
    <property type="evidence" value="ECO:0007669"/>
    <property type="project" value="UniProtKB-SubCell"/>
</dbReference>
<evidence type="ECO:0000259" key="10">
    <source>
        <dbReference type="Pfam" id="PF00955"/>
    </source>
</evidence>
<keyword evidence="8 9" id="KW-0472">Membrane</keyword>
<reference evidence="14" key="1">
    <citation type="submission" date="2017-02" db="UniProtKB">
        <authorList>
            <consortium name="WormBaseParasite"/>
        </authorList>
    </citation>
    <scope>IDENTIFICATION</scope>
</reference>
<feature type="transmembrane region" description="Helical" evidence="9">
    <location>
        <begin position="175"/>
        <end position="195"/>
    </location>
</feature>
<keyword evidence="3" id="KW-0813">Transport</keyword>
<evidence type="ECO:0000256" key="8">
    <source>
        <dbReference type="ARBA" id="ARBA00023136"/>
    </source>
</evidence>
<evidence type="ECO:0000256" key="9">
    <source>
        <dbReference type="SAM" id="Phobius"/>
    </source>
</evidence>
<keyword evidence="7" id="KW-0406">Ion transport</keyword>
<feature type="transmembrane region" description="Helical" evidence="9">
    <location>
        <begin position="573"/>
        <end position="591"/>
    </location>
</feature>
<evidence type="ECO:0000256" key="7">
    <source>
        <dbReference type="ARBA" id="ARBA00023065"/>
    </source>
</evidence>
<evidence type="ECO:0000313" key="14">
    <source>
        <dbReference type="WBParaSite" id="EVEC_0000467401-mRNA-1"/>
    </source>
</evidence>
<dbReference type="PANTHER" id="PTHR11453:SF36">
    <property type="entry name" value="ANION EXCHANGE PROTEIN"/>
    <property type="match status" value="1"/>
</dbReference>
<feature type="transmembrane region" description="Helical" evidence="9">
    <location>
        <begin position="377"/>
        <end position="396"/>
    </location>
</feature>
<dbReference type="Pfam" id="PF07565">
    <property type="entry name" value="Band_3_cyto"/>
    <property type="match status" value="1"/>
</dbReference>
<reference evidence="12 13" key="2">
    <citation type="submission" date="2018-10" db="EMBL/GenBank/DDBJ databases">
        <authorList>
            <consortium name="Pathogen Informatics"/>
        </authorList>
    </citation>
    <scope>NUCLEOTIDE SEQUENCE [LARGE SCALE GENOMIC DNA]</scope>
</reference>
<feature type="domain" description="Bicarbonate transporter-like transmembrane" evidence="10">
    <location>
        <begin position="323"/>
        <end position="608"/>
    </location>
</feature>
<dbReference type="Proteomes" id="UP000274131">
    <property type="component" value="Unassembled WGS sequence"/>
</dbReference>
<dbReference type="PANTHER" id="PTHR11453">
    <property type="entry name" value="ANION EXCHANGE PROTEIN"/>
    <property type="match status" value="1"/>
</dbReference>
<dbReference type="InterPro" id="IPR016152">
    <property type="entry name" value="PTrfase/Anion_transptr"/>
</dbReference>
<dbReference type="GO" id="GO:0005452">
    <property type="term" value="F:solute:inorganic anion antiporter activity"/>
    <property type="evidence" value="ECO:0007669"/>
    <property type="project" value="InterPro"/>
</dbReference>
<protein>
    <submittedName>
        <fullName evidence="14">Anion exchange protein</fullName>
    </submittedName>
</protein>
<dbReference type="OrthoDB" id="1735926at2759"/>
<feature type="transmembrane region" description="Helical" evidence="9">
    <location>
        <begin position="207"/>
        <end position="224"/>
    </location>
</feature>
<evidence type="ECO:0000313" key="13">
    <source>
        <dbReference type="Proteomes" id="UP000274131"/>
    </source>
</evidence>
<evidence type="ECO:0000256" key="2">
    <source>
        <dbReference type="ARBA" id="ARBA00010993"/>
    </source>
</evidence>
<dbReference type="AlphaFoldDB" id="A0A0N4V3N4"/>
<proteinExistence type="inferred from homology"/>
<feature type="transmembrane region" description="Helical" evidence="9">
    <location>
        <begin position="550"/>
        <end position="567"/>
    </location>
</feature>
<feature type="transmembrane region" description="Helical" evidence="9">
    <location>
        <begin position="416"/>
        <end position="432"/>
    </location>
</feature>
<organism evidence="14">
    <name type="scientific">Enterobius vermicularis</name>
    <name type="common">Human pinworm</name>
    <dbReference type="NCBI Taxonomy" id="51028"/>
    <lineage>
        <taxon>Eukaryota</taxon>
        <taxon>Metazoa</taxon>
        <taxon>Ecdysozoa</taxon>
        <taxon>Nematoda</taxon>
        <taxon>Chromadorea</taxon>
        <taxon>Rhabditida</taxon>
        <taxon>Spirurina</taxon>
        <taxon>Oxyuridomorpha</taxon>
        <taxon>Oxyuroidea</taxon>
        <taxon>Oxyuridae</taxon>
        <taxon>Enterobius</taxon>
    </lineage>
</organism>
<dbReference type="Gene3D" id="1.10.287.570">
    <property type="entry name" value="Helical hairpin bin"/>
    <property type="match status" value="1"/>
</dbReference>
<dbReference type="InterPro" id="IPR011531">
    <property type="entry name" value="HCO3_transpt-like_TM_dom"/>
</dbReference>
<dbReference type="EMBL" id="UXUI01007841">
    <property type="protein sequence ID" value="VDD89631.1"/>
    <property type="molecule type" value="Genomic_DNA"/>
</dbReference>
<gene>
    <name evidence="12" type="ORF">EVEC_LOCUS4382</name>
</gene>
<name>A0A0N4V3N4_ENTVE</name>
<feature type="transmembrane region" description="Helical" evidence="9">
    <location>
        <begin position="478"/>
        <end position="497"/>
    </location>
</feature>
<dbReference type="GO" id="GO:0008510">
    <property type="term" value="F:sodium:bicarbonate symporter activity"/>
    <property type="evidence" value="ECO:0007669"/>
    <property type="project" value="TreeGrafter"/>
</dbReference>
<dbReference type="WBParaSite" id="EVEC_0000467401-mRNA-1">
    <property type="protein sequence ID" value="EVEC_0000467401-mRNA-1"/>
    <property type="gene ID" value="EVEC_0000467401"/>
</dbReference>
<evidence type="ECO:0000256" key="6">
    <source>
        <dbReference type="ARBA" id="ARBA00022989"/>
    </source>
</evidence>
<evidence type="ECO:0000259" key="11">
    <source>
        <dbReference type="Pfam" id="PF07565"/>
    </source>
</evidence>
<evidence type="ECO:0000256" key="5">
    <source>
        <dbReference type="ARBA" id="ARBA00022692"/>
    </source>
</evidence>
<dbReference type="STRING" id="51028.A0A0N4V3N4"/>
<feature type="transmembrane region" description="Helical" evidence="9">
    <location>
        <begin position="509"/>
        <end position="530"/>
    </location>
</feature>
<dbReference type="Pfam" id="PF00955">
    <property type="entry name" value="HCO3_cotransp"/>
    <property type="match status" value="2"/>
</dbReference>
<dbReference type="InterPro" id="IPR003020">
    <property type="entry name" value="HCO3_transpt_euk"/>
</dbReference>
<dbReference type="SUPFAM" id="SSF55804">
    <property type="entry name" value="Phoshotransferase/anion transport protein"/>
    <property type="match status" value="1"/>
</dbReference>
<evidence type="ECO:0000256" key="4">
    <source>
        <dbReference type="ARBA" id="ARBA00022475"/>
    </source>
</evidence>
<keyword evidence="4" id="KW-1003">Cell membrane</keyword>
<keyword evidence="5 9" id="KW-0812">Transmembrane</keyword>